<feature type="domain" description="AB hydrolase-1" evidence="1">
    <location>
        <begin position="37"/>
        <end position="270"/>
    </location>
</feature>
<organism evidence="2 3">
    <name type="scientific">Ornithinibacillus xuwenensis</name>
    <dbReference type="NCBI Taxonomy" id="3144668"/>
    <lineage>
        <taxon>Bacteria</taxon>
        <taxon>Bacillati</taxon>
        <taxon>Bacillota</taxon>
        <taxon>Bacilli</taxon>
        <taxon>Bacillales</taxon>
        <taxon>Bacillaceae</taxon>
        <taxon>Ornithinibacillus</taxon>
    </lineage>
</organism>
<dbReference type="Proteomes" id="UP001444625">
    <property type="component" value="Unassembled WGS sequence"/>
</dbReference>
<dbReference type="PRINTS" id="PR00111">
    <property type="entry name" value="ABHYDROLASE"/>
</dbReference>
<dbReference type="Pfam" id="PF00561">
    <property type="entry name" value="Abhydrolase_1"/>
    <property type="match status" value="1"/>
</dbReference>
<gene>
    <name evidence="2" type="ORF">ABC228_05685</name>
</gene>
<dbReference type="PANTHER" id="PTHR46438:SF11">
    <property type="entry name" value="LIPASE-RELATED"/>
    <property type="match status" value="1"/>
</dbReference>
<dbReference type="PRINTS" id="PR00412">
    <property type="entry name" value="EPOXHYDRLASE"/>
</dbReference>
<keyword evidence="2" id="KW-0378">Hydrolase</keyword>
<comment type="caution">
    <text evidence="2">The sequence shown here is derived from an EMBL/GenBank/DDBJ whole genome shotgun (WGS) entry which is preliminary data.</text>
</comment>
<dbReference type="InterPro" id="IPR000639">
    <property type="entry name" value="Epox_hydrolase-like"/>
</dbReference>
<dbReference type="InterPro" id="IPR029058">
    <property type="entry name" value="AB_hydrolase_fold"/>
</dbReference>
<dbReference type="SUPFAM" id="SSF53474">
    <property type="entry name" value="alpha/beta-Hydrolases"/>
    <property type="match status" value="1"/>
</dbReference>
<dbReference type="PANTHER" id="PTHR46438">
    <property type="entry name" value="ALPHA/BETA-HYDROLASES SUPERFAMILY PROTEIN"/>
    <property type="match status" value="1"/>
</dbReference>
<dbReference type="InterPro" id="IPR000073">
    <property type="entry name" value="AB_hydrolase_1"/>
</dbReference>
<evidence type="ECO:0000313" key="2">
    <source>
        <dbReference type="EMBL" id="MEN2766674.1"/>
    </source>
</evidence>
<dbReference type="GO" id="GO:0016787">
    <property type="term" value="F:hydrolase activity"/>
    <property type="evidence" value="ECO:0007669"/>
    <property type="project" value="UniProtKB-KW"/>
</dbReference>
<sequence>MTLQIGGEDEEEMDYTKTYIRLLNTNIYCEHAIQDKPPILLIHGFVASSYTFNRLKPMLANDFSVIAIDLPGFGKSEKSTTFTYSFDNYAELVLKCMDHFQLDEAFIAGHSMGGQIAMYTAIKSPRRVKKLILFCSSGYLPRANPYLIYSSYLPFFQLIAKRKINAQSVVRNLKNVFYDHSLITKDQIEEYGKPLQDKNFPKSLIRLLRHREGDLSSNELRNIHIPALLLWGEEDKVVPLTIGKKLCQDLPNAQLISYDKAGHLITEEKPNELWKQILSFTGVRMK</sequence>
<protein>
    <submittedName>
        <fullName evidence="2">Alpha/beta hydrolase</fullName>
    </submittedName>
</protein>
<evidence type="ECO:0000313" key="3">
    <source>
        <dbReference type="Proteomes" id="UP001444625"/>
    </source>
</evidence>
<dbReference type="EMBL" id="JBDIML010000001">
    <property type="protein sequence ID" value="MEN2766674.1"/>
    <property type="molecule type" value="Genomic_DNA"/>
</dbReference>
<reference evidence="2 3" key="1">
    <citation type="submission" date="2024-05" db="EMBL/GenBank/DDBJ databases">
        <authorList>
            <person name="Haq I."/>
            <person name="Ullah Z."/>
            <person name="Ahmad R."/>
            <person name="Li M."/>
            <person name="Tong Y."/>
        </authorList>
    </citation>
    <scope>NUCLEOTIDE SEQUENCE [LARGE SCALE GENOMIC DNA]</scope>
    <source>
        <strain evidence="2 3">16A2E</strain>
    </source>
</reference>
<evidence type="ECO:0000259" key="1">
    <source>
        <dbReference type="Pfam" id="PF00561"/>
    </source>
</evidence>
<dbReference type="Gene3D" id="3.40.50.1820">
    <property type="entry name" value="alpha/beta hydrolase"/>
    <property type="match status" value="1"/>
</dbReference>
<keyword evidence="3" id="KW-1185">Reference proteome</keyword>
<dbReference type="RefSeq" id="WP_345824118.1">
    <property type="nucleotide sequence ID" value="NZ_JBDIML010000001.1"/>
</dbReference>
<accession>A0ABU9XEG6</accession>
<proteinExistence type="predicted"/>
<name>A0ABU9XEG6_9BACI</name>